<comment type="caution">
    <text evidence="2">The sequence shown here is derived from an EMBL/GenBank/DDBJ whole genome shotgun (WGS) entry which is preliminary data.</text>
</comment>
<dbReference type="OrthoDB" id="332863at2759"/>
<evidence type="ECO:0000313" key="2">
    <source>
        <dbReference type="EMBL" id="CAG8060045.1"/>
    </source>
</evidence>
<evidence type="ECO:0000313" key="3">
    <source>
        <dbReference type="Proteomes" id="UP001153461"/>
    </source>
</evidence>
<dbReference type="EMBL" id="CAJVNV010000121">
    <property type="protein sequence ID" value="CAG8060045.1"/>
    <property type="molecule type" value="Genomic_DNA"/>
</dbReference>
<feature type="region of interest" description="Disordered" evidence="1">
    <location>
        <begin position="70"/>
        <end position="138"/>
    </location>
</feature>
<dbReference type="Proteomes" id="UP001153461">
    <property type="component" value="Unassembled WGS sequence"/>
</dbReference>
<feature type="region of interest" description="Disordered" evidence="1">
    <location>
        <begin position="214"/>
        <end position="234"/>
    </location>
</feature>
<proteinExistence type="predicted"/>
<organism evidence="2 3">
    <name type="scientific">Penicillium nalgiovense</name>
    <dbReference type="NCBI Taxonomy" id="60175"/>
    <lineage>
        <taxon>Eukaryota</taxon>
        <taxon>Fungi</taxon>
        <taxon>Dikarya</taxon>
        <taxon>Ascomycota</taxon>
        <taxon>Pezizomycotina</taxon>
        <taxon>Eurotiomycetes</taxon>
        <taxon>Eurotiomycetidae</taxon>
        <taxon>Eurotiales</taxon>
        <taxon>Aspergillaceae</taxon>
        <taxon>Penicillium</taxon>
    </lineage>
</organism>
<sequence length="234" mass="26545">MDLANPDRKLQFSEPALYKRLRDVSFDIRPQLGTVIIPAWLAIMGGIRRLSYNDQRQSFRSRLQRALSLSSSESEDIRSPSRSAVGDTTEDEASFQENDSFGNDRSGSLADDGQEYPSQNRSMSPRPENELELPRQDDLSGDCSMIAFQCVADLDIRTKLVVRPTGKEQRLTFSRSMQKSLDSQNSWMATIRSDLDDIRSRLAVVETAMEMVAKEGENDTTEDNATRRTLRLQR</sequence>
<dbReference type="AlphaFoldDB" id="A0A9W4HM55"/>
<evidence type="ECO:0000256" key="1">
    <source>
        <dbReference type="SAM" id="MobiDB-lite"/>
    </source>
</evidence>
<feature type="compositionally biased region" description="Basic and acidic residues" evidence="1">
    <location>
        <begin position="127"/>
        <end position="138"/>
    </location>
</feature>
<feature type="compositionally biased region" description="Polar residues" evidence="1">
    <location>
        <begin position="95"/>
        <end position="106"/>
    </location>
</feature>
<accession>A0A9W4HM55</accession>
<reference evidence="2" key="1">
    <citation type="submission" date="2021-07" db="EMBL/GenBank/DDBJ databases">
        <authorList>
            <person name="Branca A.L. A."/>
        </authorList>
    </citation>
    <scope>NUCLEOTIDE SEQUENCE</scope>
</reference>
<gene>
    <name evidence="2" type="ORF">PNAL_LOCUS3546</name>
</gene>
<protein>
    <submittedName>
        <fullName evidence="2">Uncharacterized protein</fullName>
    </submittedName>
</protein>
<name>A0A9W4HM55_PENNA</name>